<dbReference type="VEuPathDB" id="FungiDB:An02g10520"/>
<proteinExistence type="predicted"/>
<name>A0AAJ8E128_ASPNG</name>
<dbReference type="RefSeq" id="XP_059603485.1">
    <property type="nucleotide sequence ID" value="XM_059746576.1"/>
</dbReference>
<evidence type="ECO:0000256" key="1">
    <source>
        <dbReference type="SAM" id="MobiDB-lite"/>
    </source>
</evidence>
<feature type="region of interest" description="Disordered" evidence="1">
    <location>
        <begin position="282"/>
        <end position="304"/>
    </location>
</feature>
<protein>
    <submittedName>
        <fullName evidence="2">Uncharacterized protein</fullName>
    </submittedName>
</protein>
<organism evidence="2">
    <name type="scientific">Aspergillus niger</name>
    <dbReference type="NCBI Taxonomy" id="5061"/>
    <lineage>
        <taxon>Eukaryota</taxon>
        <taxon>Fungi</taxon>
        <taxon>Dikarya</taxon>
        <taxon>Ascomycota</taxon>
        <taxon>Pezizomycotina</taxon>
        <taxon>Eurotiomycetes</taxon>
        <taxon>Eurotiomycetidae</taxon>
        <taxon>Eurotiales</taxon>
        <taxon>Aspergillaceae</taxon>
        <taxon>Aspergillus</taxon>
        <taxon>Aspergillus subgen. Circumdati</taxon>
    </lineage>
</organism>
<dbReference type="KEGG" id="ang:An02g10520"/>
<reference evidence="2" key="1">
    <citation type="submission" date="2025-02" db="EMBL/GenBank/DDBJ databases">
        <authorList>
            <consortium name="NCBI Genome Project"/>
        </authorList>
    </citation>
    <scope>NUCLEOTIDE SEQUENCE</scope>
</reference>
<accession>A0AAJ8E128</accession>
<reference evidence="2" key="2">
    <citation type="submission" date="2025-08" db="UniProtKB">
        <authorList>
            <consortium name="RefSeq"/>
        </authorList>
    </citation>
    <scope>IDENTIFICATION</scope>
</reference>
<dbReference type="GeneID" id="84590446"/>
<dbReference type="AlphaFoldDB" id="A0AAJ8E128"/>
<gene>
    <name evidence="2" type="ORF">An02g10520</name>
</gene>
<evidence type="ECO:0000313" key="2">
    <source>
        <dbReference type="RefSeq" id="XP_059603485.1"/>
    </source>
</evidence>
<sequence>MSAATTSGPTLPLACYHHDYSVHCLGISASVGSIRSELHSPSTKILSLKFAGNLAALLPPLCNPGVSPPLGSPPLPECCPNGTMIVSRGECGSCGGAPEMCQSVDGATCAKDVVTGPSHGGSTKMTTDGGHLTESHGVRPDCGEQHIAIPDYLRCGNYPSALMVVAIPHREQSCNDKYGLRLLEDLPLVPGTAADGTGVGFRYSPKTNMGGMAAYRVAFPEISHSGERRGEIWREDQRDGRATVFLLRNATTQIGAGDNWHPWLYCNVTIRTIPPHIPEQPWRQPSVLRGHTNMSHDTTSKQDR</sequence>